<dbReference type="EMBL" id="JAACJJ010000056">
    <property type="protein sequence ID" value="KAF5312837.1"/>
    <property type="molecule type" value="Genomic_DNA"/>
</dbReference>
<dbReference type="PANTHER" id="PTHR12161">
    <property type="entry name" value="IST1 FAMILY MEMBER"/>
    <property type="match status" value="1"/>
</dbReference>
<evidence type="ECO:0008006" key="5">
    <source>
        <dbReference type="Google" id="ProtNLM"/>
    </source>
</evidence>
<feature type="compositionally biased region" description="Low complexity" evidence="2">
    <location>
        <begin position="225"/>
        <end position="240"/>
    </location>
</feature>
<dbReference type="InterPro" id="IPR042277">
    <property type="entry name" value="IST1-like"/>
</dbReference>
<dbReference type="Pfam" id="PF03398">
    <property type="entry name" value="Ist1"/>
    <property type="match status" value="1"/>
</dbReference>
<reference evidence="3 4" key="1">
    <citation type="journal article" date="2020" name="ISME J.">
        <title>Uncovering the hidden diversity of litter-decomposition mechanisms in mushroom-forming fungi.</title>
        <authorList>
            <person name="Floudas D."/>
            <person name="Bentzer J."/>
            <person name="Ahren D."/>
            <person name="Johansson T."/>
            <person name="Persson P."/>
            <person name="Tunlid A."/>
        </authorList>
    </citation>
    <scope>NUCLEOTIDE SEQUENCE [LARGE SCALE GENOMIC DNA]</scope>
    <source>
        <strain evidence="3 4">CBS 101986</strain>
    </source>
</reference>
<organism evidence="3 4">
    <name type="scientific">Psilocybe cf. subviscida</name>
    <dbReference type="NCBI Taxonomy" id="2480587"/>
    <lineage>
        <taxon>Eukaryota</taxon>
        <taxon>Fungi</taxon>
        <taxon>Dikarya</taxon>
        <taxon>Basidiomycota</taxon>
        <taxon>Agaricomycotina</taxon>
        <taxon>Agaricomycetes</taxon>
        <taxon>Agaricomycetidae</taxon>
        <taxon>Agaricales</taxon>
        <taxon>Agaricineae</taxon>
        <taxon>Strophariaceae</taxon>
        <taxon>Psilocybe</taxon>
    </lineage>
</organism>
<dbReference type="InterPro" id="IPR005061">
    <property type="entry name" value="Ist1"/>
</dbReference>
<evidence type="ECO:0000313" key="4">
    <source>
        <dbReference type="Proteomes" id="UP000567179"/>
    </source>
</evidence>
<dbReference type="PANTHER" id="PTHR12161:SF5">
    <property type="entry name" value="IST1 HOMOLOG"/>
    <property type="match status" value="1"/>
</dbReference>
<feature type="region of interest" description="Disordered" evidence="2">
    <location>
        <begin position="193"/>
        <end position="262"/>
    </location>
</feature>
<proteinExistence type="inferred from homology"/>
<dbReference type="OrthoDB" id="29853at2759"/>
<name>A0A8H5EUI4_9AGAR</name>
<dbReference type="Proteomes" id="UP000567179">
    <property type="component" value="Unassembled WGS sequence"/>
</dbReference>
<dbReference type="GO" id="GO:0015031">
    <property type="term" value="P:protein transport"/>
    <property type="evidence" value="ECO:0007669"/>
    <property type="project" value="InterPro"/>
</dbReference>
<gene>
    <name evidence="3" type="ORF">D9619_002719</name>
</gene>
<evidence type="ECO:0000256" key="2">
    <source>
        <dbReference type="SAM" id="MobiDB-lite"/>
    </source>
</evidence>
<keyword evidence="4" id="KW-1185">Reference proteome</keyword>
<dbReference type="Gene3D" id="1.20.1260.60">
    <property type="entry name" value="Vacuolar protein sorting-associated protein Ist1"/>
    <property type="match status" value="1"/>
</dbReference>
<comment type="caution">
    <text evidence="3">The sequence shown here is derived from an EMBL/GenBank/DDBJ whole genome shotgun (WGS) entry which is preliminary data.</text>
</comment>
<evidence type="ECO:0000256" key="1">
    <source>
        <dbReference type="ARBA" id="ARBA00005536"/>
    </source>
</evidence>
<sequence length="262" mass="28976">MSVPWNAAKAKVQLRLSVQRLRTLQQKKEAQAKSSRRDIASLIERGKIETARIKAETLINEDIHVELLELLELYCELLLARFGLLDQNTKVPDPGVVEGVYSVIHAAPRTELKELHILRDILMHKYGREFSIAAIENRDECVSKRVTSKLVVETPPPALVNAYLTEIAKAYGVAWTNPDEVVPQQSEDIDSTIEAKGEKEASGGAPKAVNSSEKDPAEESTSPQTSKAEPSSKKTSAATSPSPPPEDEFDLLAKRFAQLKKR</sequence>
<protein>
    <recommendedName>
        <fullName evidence="5">DUF292-domain-containing protein</fullName>
    </recommendedName>
</protein>
<accession>A0A8H5EUI4</accession>
<dbReference type="AlphaFoldDB" id="A0A8H5EUI4"/>
<comment type="similarity">
    <text evidence="1">Belongs to the IST1 family.</text>
</comment>
<dbReference type="FunFam" id="1.20.1260.60:FF:000002">
    <property type="entry name" value="Vacuolar protein sorting-associated protein IST1"/>
    <property type="match status" value="1"/>
</dbReference>
<evidence type="ECO:0000313" key="3">
    <source>
        <dbReference type="EMBL" id="KAF5312837.1"/>
    </source>
</evidence>